<name>A0ACB7ZXU3_9AGAM</name>
<evidence type="ECO:0000313" key="1">
    <source>
        <dbReference type="EMBL" id="KAH7905880.1"/>
    </source>
</evidence>
<organism evidence="1 2">
    <name type="scientific">Hygrophoropsis aurantiaca</name>
    <dbReference type="NCBI Taxonomy" id="72124"/>
    <lineage>
        <taxon>Eukaryota</taxon>
        <taxon>Fungi</taxon>
        <taxon>Dikarya</taxon>
        <taxon>Basidiomycota</taxon>
        <taxon>Agaricomycotina</taxon>
        <taxon>Agaricomycetes</taxon>
        <taxon>Agaricomycetidae</taxon>
        <taxon>Boletales</taxon>
        <taxon>Coniophorineae</taxon>
        <taxon>Hygrophoropsidaceae</taxon>
        <taxon>Hygrophoropsis</taxon>
    </lineage>
</organism>
<dbReference type="EMBL" id="MU268108">
    <property type="protein sequence ID" value="KAH7905880.1"/>
    <property type="molecule type" value="Genomic_DNA"/>
</dbReference>
<gene>
    <name evidence="1" type="ORF">BJ138DRAFT_1130258</name>
</gene>
<accession>A0ACB7ZXU3</accession>
<evidence type="ECO:0000313" key="2">
    <source>
        <dbReference type="Proteomes" id="UP000790377"/>
    </source>
</evidence>
<sequence length="582" mass="65506">MLTRELLTTQTPITFKTWYTRVISNRFTILFFLLAMVNVISQSTIQGITLSTTADGKDVVTDIIDQAQVQGNFSVVHGDNLYSCNGIPSQSDTTCVIVPRWNVNEDGEGLSDLVGLIGRTITVRDHMETITSRDISLNPLLNQSGSLRGFNVTGLPNLPPTTLSLSCIQSLTWLESFLRDAKSEDITQIVFQAWLFTLSLVALFAESIPHLIVVLTSHALITGWAGFRIYTDYQAESTYQHVIVQGTCGGIDVLGGWKEDQMRYAIAVVNAVVFVCMIYLVYKLNQNYSKQMITSVGSTPAVMRIYKMTLWLNVWLQFATFFTMTVTVIWFDKIKTNIMPVLANNKLYDAAFYVTIVLLLPWFLLGSISVRREHRIMFWGFISISVILLAIRGAWFASALYRYEFLQWSFFAAITVASDVFLLITCGFAVVCRVHFGRGLAHYLWVQQMLQDTGFTQATFVHNPNNVATGDNVKSLSVIFPKRLEIKPTSRPISRPLSSASLYSEESADLEKLKSFEEEFSRMRAPASNGLSNLVENRYSFLSLSSSVDIIVEEVRTADPAYQPRRQSRPRSSLFALFPRAP</sequence>
<protein>
    <submittedName>
        <fullName evidence="1">Uncharacterized protein</fullName>
    </submittedName>
</protein>
<dbReference type="Proteomes" id="UP000790377">
    <property type="component" value="Unassembled WGS sequence"/>
</dbReference>
<comment type="caution">
    <text evidence="1">The sequence shown here is derived from an EMBL/GenBank/DDBJ whole genome shotgun (WGS) entry which is preliminary data.</text>
</comment>
<reference evidence="1" key="1">
    <citation type="journal article" date="2021" name="New Phytol.">
        <title>Evolutionary innovations through gain and loss of genes in the ectomycorrhizal Boletales.</title>
        <authorList>
            <person name="Wu G."/>
            <person name="Miyauchi S."/>
            <person name="Morin E."/>
            <person name="Kuo A."/>
            <person name="Drula E."/>
            <person name="Varga T."/>
            <person name="Kohler A."/>
            <person name="Feng B."/>
            <person name="Cao Y."/>
            <person name="Lipzen A."/>
            <person name="Daum C."/>
            <person name="Hundley H."/>
            <person name="Pangilinan J."/>
            <person name="Johnson J."/>
            <person name="Barry K."/>
            <person name="LaButti K."/>
            <person name="Ng V."/>
            <person name="Ahrendt S."/>
            <person name="Min B."/>
            <person name="Choi I.G."/>
            <person name="Park H."/>
            <person name="Plett J.M."/>
            <person name="Magnuson J."/>
            <person name="Spatafora J.W."/>
            <person name="Nagy L.G."/>
            <person name="Henrissat B."/>
            <person name="Grigoriev I.V."/>
            <person name="Yang Z.L."/>
            <person name="Xu J."/>
            <person name="Martin F.M."/>
        </authorList>
    </citation>
    <scope>NUCLEOTIDE SEQUENCE</scope>
    <source>
        <strain evidence="1">ATCC 28755</strain>
    </source>
</reference>
<keyword evidence="2" id="KW-1185">Reference proteome</keyword>
<proteinExistence type="predicted"/>